<keyword evidence="1" id="KW-0472">Membrane</keyword>
<dbReference type="PANTHER" id="PTHR45661">
    <property type="entry name" value="SURFACE ANTIGEN"/>
    <property type="match status" value="1"/>
</dbReference>
<proteinExistence type="predicted"/>
<dbReference type="InterPro" id="IPR032675">
    <property type="entry name" value="LRR_dom_sf"/>
</dbReference>
<dbReference type="Proteomes" id="UP000001542">
    <property type="component" value="Unassembled WGS sequence"/>
</dbReference>
<dbReference type="VEuPathDB" id="TrichDB:TVAGG3_1045310"/>
<feature type="transmembrane region" description="Helical" evidence="1">
    <location>
        <begin position="523"/>
        <end position="547"/>
    </location>
</feature>
<keyword evidence="3" id="KW-1185">Reference proteome</keyword>
<evidence type="ECO:0000256" key="1">
    <source>
        <dbReference type="SAM" id="Phobius"/>
    </source>
</evidence>
<accession>A2D7X7</accession>
<evidence type="ECO:0000313" key="2">
    <source>
        <dbReference type="EMBL" id="EAY23410.1"/>
    </source>
</evidence>
<dbReference type="InterPro" id="IPR053139">
    <property type="entry name" value="Surface_bspA-like"/>
</dbReference>
<dbReference type="InterPro" id="IPR026906">
    <property type="entry name" value="LRR_5"/>
</dbReference>
<dbReference type="KEGG" id="tva:5468974"/>
<reference evidence="2" key="1">
    <citation type="submission" date="2006-10" db="EMBL/GenBank/DDBJ databases">
        <authorList>
            <person name="Amadeo P."/>
            <person name="Zhao Q."/>
            <person name="Wortman J."/>
            <person name="Fraser-Liggett C."/>
            <person name="Carlton J."/>
        </authorList>
    </citation>
    <scope>NUCLEOTIDE SEQUENCE</scope>
    <source>
        <strain evidence="2">G3</strain>
    </source>
</reference>
<dbReference type="Gene3D" id="3.80.10.10">
    <property type="entry name" value="Ribonuclease Inhibitor"/>
    <property type="match status" value="2"/>
</dbReference>
<keyword evidence="1" id="KW-0812">Transmembrane</keyword>
<dbReference type="SUPFAM" id="SSF52058">
    <property type="entry name" value="L domain-like"/>
    <property type="match status" value="1"/>
</dbReference>
<dbReference type="InParanoid" id="A2D7X7"/>
<name>A2D7X7_TRIV3</name>
<dbReference type="Pfam" id="PF13306">
    <property type="entry name" value="LRR_5"/>
    <property type="match status" value="4"/>
</dbReference>
<evidence type="ECO:0000313" key="3">
    <source>
        <dbReference type="Proteomes" id="UP000001542"/>
    </source>
</evidence>
<reference evidence="2" key="2">
    <citation type="journal article" date="2007" name="Science">
        <title>Draft genome sequence of the sexually transmitted pathogen Trichomonas vaginalis.</title>
        <authorList>
            <person name="Carlton J.M."/>
            <person name="Hirt R.P."/>
            <person name="Silva J.C."/>
            <person name="Delcher A.L."/>
            <person name="Schatz M."/>
            <person name="Zhao Q."/>
            <person name="Wortman J.R."/>
            <person name="Bidwell S.L."/>
            <person name="Alsmark U.C.M."/>
            <person name="Besteiro S."/>
            <person name="Sicheritz-Ponten T."/>
            <person name="Noel C.J."/>
            <person name="Dacks J.B."/>
            <person name="Foster P.G."/>
            <person name="Simillion C."/>
            <person name="Van de Peer Y."/>
            <person name="Miranda-Saavedra D."/>
            <person name="Barton G.J."/>
            <person name="Westrop G.D."/>
            <person name="Mueller S."/>
            <person name="Dessi D."/>
            <person name="Fiori P.L."/>
            <person name="Ren Q."/>
            <person name="Paulsen I."/>
            <person name="Zhang H."/>
            <person name="Bastida-Corcuera F.D."/>
            <person name="Simoes-Barbosa A."/>
            <person name="Brown M.T."/>
            <person name="Hayes R.D."/>
            <person name="Mukherjee M."/>
            <person name="Okumura C.Y."/>
            <person name="Schneider R."/>
            <person name="Smith A.J."/>
            <person name="Vanacova S."/>
            <person name="Villalvazo M."/>
            <person name="Haas B.J."/>
            <person name="Pertea M."/>
            <person name="Feldblyum T.V."/>
            <person name="Utterback T.R."/>
            <person name="Shu C.L."/>
            <person name="Osoegawa K."/>
            <person name="de Jong P.J."/>
            <person name="Hrdy I."/>
            <person name="Horvathova L."/>
            <person name="Zubacova Z."/>
            <person name="Dolezal P."/>
            <person name="Malik S.B."/>
            <person name="Logsdon J.M. Jr."/>
            <person name="Henze K."/>
            <person name="Gupta A."/>
            <person name="Wang C.C."/>
            <person name="Dunne R.L."/>
            <person name="Upcroft J.A."/>
            <person name="Upcroft P."/>
            <person name="White O."/>
            <person name="Salzberg S.L."/>
            <person name="Tang P."/>
            <person name="Chiu C.-H."/>
            <person name="Lee Y.-S."/>
            <person name="Embley T.M."/>
            <person name="Coombs G.H."/>
            <person name="Mottram J.C."/>
            <person name="Tachezy J."/>
            <person name="Fraser-Liggett C.M."/>
            <person name="Johnson P.J."/>
        </authorList>
    </citation>
    <scope>NUCLEOTIDE SEQUENCE [LARGE SCALE GENOMIC DNA]</scope>
    <source>
        <strain evidence="2">G3</strain>
    </source>
</reference>
<keyword evidence="1" id="KW-1133">Transmembrane helix</keyword>
<sequence length="552" mass="63271">MCSTITTIGPRAFENTNITHIDLSRVIDLDLSAFNGTKINELIINQNITRRRKDVFDRDTDPIEYNKGNMCYSPYVEKITIGSNVGQFIPGYLNNLNLKEIIVDGNPLFVTINKVIYPADKETLYAYPGGLEAREFTIPSHVKFIRLYAFAYCRNLEKIIVNSNVLLTDGMFSYCTSVKTIEINNETDYFPAGCFAHCANLTTIKLPENVIITRLFYSCFQGCSSLQILNFRNQLKYVGESCFKECDSLIEIDFSYMYKIPPNCFRSFGKDKINLLNNANIKTICKEAFMESSIAEFVCPENLIIIEEYAFAKCSLLKSFKFNEKISIISDYSFSGVGLEELFIPNSLKSITPYSFRNSNSIRFNFSEGGHPIYYVENNCFMNKNDGLIFIIEKRGSVFEIPNNVKMISSSVLSKYDYYQFVINSDTHDSAFLNFSDYLIKLCITSPNYAKHLNEDCLLKIYDKNNADRYAKEGEYEPTYKLNNNLYMNDSFSYIYETITESTFAYYVNQSLPFLQDLNAFSIFHSVLLVLVSLLSVVIIILSIIALKITHE</sequence>
<dbReference type="RefSeq" id="XP_001584396.1">
    <property type="nucleotide sequence ID" value="XM_001584346.1"/>
</dbReference>
<dbReference type="PANTHER" id="PTHR45661:SF3">
    <property type="entry name" value="IG-LIKE DOMAIN-CONTAINING PROTEIN"/>
    <property type="match status" value="1"/>
</dbReference>
<dbReference type="AlphaFoldDB" id="A2D7X7"/>
<dbReference type="VEuPathDB" id="TrichDB:TVAG_070730"/>
<dbReference type="EMBL" id="DS113178">
    <property type="protein sequence ID" value="EAY23410.1"/>
    <property type="molecule type" value="Genomic_DNA"/>
</dbReference>
<protein>
    <submittedName>
        <fullName evidence="2">Surface antigen BspA-like</fullName>
    </submittedName>
</protein>
<gene>
    <name evidence="2" type="ORF">TVAG_070730</name>
</gene>
<organism evidence="2 3">
    <name type="scientific">Trichomonas vaginalis (strain ATCC PRA-98 / G3)</name>
    <dbReference type="NCBI Taxonomy" id="412133"/>
    <lineage>
        <taxon>Eukaryota</taxon>
        <taxon>Metamonada</taxon>
        <taxon>Parabasalia</taxon>
        <taxon>Trichomonadida</taxon>
        <taxon>Trichomonadidae</taxon>
        <taxon>Trichomonas</taxon>
    </lineage>
</organism>
<dbReference type="SMR" id="A2D7X7"/>